<feature type="non-terminal residue" evidence="2">
    <location>
        <position position="1"/>
    </location>
</feature>
<name>A0AAU9XAQ1_9CNID</name>
<dbReference type="InterPro" id="IPR000408">
    <property type="entry name" value="Reg_chr_condens"/>
</dbReference>
<proteinExistence type="predicted"/>
<gene>
    <name evidence="2" type="ORF">PMEA_00020020</name>
</gene>
<dbReference type="PRINTS" id="PR00633">
    <property type="entry name" value="RCCNDNSATION"/>
</dbReference>
<dbReference type="EMBL" id="CALNXJ010000036">
    <property type="protein sequence ID" value="CAH3141930.1"/>
    <property type="molecule type" value="Genomic_DNA"/>
</dbReference>
<accession>A0AAU9XAQ1</accession>
<dbReference type="Gene3D" id="2.130.10.30">
    <property type="entry name" value="Regulator of chromosome condensation 1/beta-lactamase-inhibitor protein II"/>
    <property type="match status" value="2"/>
</dbReference>
<feature type="repeat" description="RCC1" evidence="1">
    <location>
        <begin position="240"/>
        <end position="291"/>
    </location>
</feature>
<dbReference type="Pfam" id="PF13540">
    <property type="entry name" value="RCC1_2"/>
    <property type="match status" value="1"/>
</dbReference>
<dbReference type="InterPro" id="IPR052830">
    <property type="entry name" value="RCC1_domain-containing"/>
</dbReference>
<dbReference type="Proteomes" id="UP001159428">
    <property type="component" value="Unassembled WGS sequence"/>
</dbReference>
<protein>
    <submittedName>
        <fullName evidence="2">Uncharacterized protein</fullName>
    </submittedName>
</protein>
<evidence type="ECO:0000313" key="3">
    <source>
        <dbReference type="Proteomes" id="UP001159428"/>
    </source>
</evidence>
<dbReference type="InterPro" id="IPR009091">
    <property type="entry name" value="RCC1/BLIP-II"/>
</dbReference>
<keyword evidence="3" id="KW-1185">Reference proteome</keyword>
<dbReference type="AlphaFoldDB" id="A0AAU9XAQ1"/>
<evidence type="ECO:0000313" key="2">
    <source>
        <dbReference type="EMBL" id="CAH3141930.1"/>
    </source>
</evidence>
<dbReference type="PROSITE" id="PS00626">
    <property type="entry name" value="RCC1_2"/>
    <property type="match status" value="3"/>
</dbReference>
<dbReference type="PROSITE" id="PS50012">
    <property type="entry name" value="RCC1_3"/>
    <property type="match status" value="2"/>
</dbReference>
<feature type="repeat" description="RCC1" evidence="1">
    <location>
        <begin position="292"/>
        <end position="355"/>
    </location>
</feature>
<evidence type="ECO:0000256" key="1">
    <source>
        <dbReference type="PROSITE-ProRule" id="PRU00235"/>
    </source>
</evidence>
<dbReference type="PANTHER" id="PTHR46849:SF1">
    <property type="entry name" value="RCC1 DOMAIN-CONTAINING PROTEIN 1"/>
    <property type="match status" value="1"/>
</dbReference>
<reference evidence="2 3" key="1">
    <citation type="submission" date="2022-05" db="EMBL/GenBank/DDBJ databases">
        <authorList>
            <consortium name="Genoscope - CEA"/>
            <person name="William W."/>
        </authorList>
    </citation>
    <scope>NUCLEOTIDE SEQUENCE [LARGE SCALE GENOMIC DNA]</scope>
</reference>
<dbReference type="Pfam" id="PF00415">
    <property type="entry name" value="RCC1"/>
    <property type="match status" value="1"/>
</dbReference>
<sequence length="367" mass="39931">DAQQIKWRKEYKVTCRSLTMDKTSQNTTSKSAFHSDGRFQCYGFGFNGFRQITAKAINANESQEVDFETGGSHPASVLTPVQLNFDCVSSILASWSSTFYLKENGTINKVGWNSKTKMFGEEENLLPDHFVTDACCSWTQLVFLTKDGDCLQWTDYTRFSEESKPVKVCSNGTKFKEVGCRESSCILVTGNGQAGVICNDQVKDGAVAKPVPVFKAIDIDKEITSVACGKEHALLLTSSGTVYTLGSGSRGQLGRGLIVEEQSSEVVPALEGIRMLFIAAGGWHSAAISEFGDLYMWGWNEKGQLGLAVNPNDTLSSSGGQVQCQIVPVPVSFPDDLEVLMVSCGSRHTAAVLGDGSVWTWGWGKFE</sequence>
<organism evidence="2 3">
    <name type="scientific">Pocillopora meandrina</name>
    <dbReference type="NCBI Taxonomy" id="46732"/>
    <lineage>
        <taxon>Eukaryota</taxon>
        <taxon>Metazoa</taxon>
        <taxon>Cnidaria</taxon>
        <taxon>Anthozoa</taxon>
        <taxon>Hexacorallia</taxon>
        <taxon>Scleractinia</taxon>
        <taxon>Astrocoeniina</taxon>
        <taxon>Pocilloporidae</taxon>
        <taxon>Pocillopora</taxon>
    </lineage>
</organism>
<comment type="caution">
    <text evidence="2">The sequence shown here is derived from an EMBL/GenBank/DDBJ whole genome shotgun (WGS) entry which is preliminary data.</text>
</comment>
<dbReference type="PANTHER" id="PTHR46849">
    <property type="entry name" value="RCC1 DOMAIN-CONTAINING PROTEIN 1"/>
    <property type="match status" value="1"/>
</dbReference>
<dbReference type="SUPFAM" id="SSF50985">
    <property type="entry name" value="RCC1/BLIP-II"/>
    <property type="match status" value="1"/>
</dbReference>